<organismHost>
    <name type="scientific">Homo sapiens</name>
    <name type="common">Human</name>
    <dbReference type="NCBI Taxonomy" id="9606"/>
</organismHost>
<dbReference type="Gene3D" id="2.170.40.20">
    <property type="entry name" value="Human immunodeficiency virus 1, Gp160, envelope glycoprotein"/>
    <property type="match status" value="1"/>
</dbReference>
<evidence type="ECO:0000313" key="1">
    <source>
        <dbReference type="EMBL" id="AAQ91353.1"/>
    </source>
</evidence>
<protein>
    <submittedName>
        <fullName evidence="1">Envelope glycoprotein</fullName>
    </submittedName>
</protein>
<keyword evidence="1" id="KW-0261">Viral envelope protein</keyword>
<feature type="non-terminal residue" evidence="1">
    <location>
        <position position="1"/>
    </location>
</feature>
<reference evidence="1" key="1">
    <citation type="journal article" date="2004" name="AIDS Res. Hum. Retroviruses">
        <title>Expression of latent HAART-persistent HIV type 1 induced by novel cellular activating agents.</title>
        <authorList>
            <person name="Kulkosky J."/>
            <person name="Sullivan J."/>
            <person name="Xu Y."/>
            <person name="Souder E."/>
            <person name="Hamer D.H."/>
            <person name="Pomerantz R.J."/>
        </authorList>
    </citation>
    <scope>NUCLEOTIDE SEQUENCE</scope>
    <source>
        <strain evidence="1">B</strain>
    </source>
</reference>
<name>Q6TTQ4_HV1</name>
<proteinExistence type="predicted"/>
<accession>Q6TTQ4</accession>
<sequence length="35" mass="4186">CTRPNINTRRRIHIRPKRAFDAAKDLIEDIRKAHC</sequence>
<dbReference type="SUPFAM" id="SSF56502">
    <property type="entry name" value="gp120 core"/>
    <property type="match status" value="1"/>
</dbReference>
<gene>
    <name evidence="1" type="primary">env</name>
</gene>
<keyword evidence="1" id="KW-0946">Virion</keyword>
<dbReference type="EMBL" id="AY387835">
    <property type="protein sequence ID" value="AAQ91353.1"/>
    <property type="molecule type" value="Genomic_DNA"/>
</dbReference>
<feature type="non-terminal residue" evidence="1">
    <location>
        <position position="35"/>
    </location>
</feature>
<dbReference type="GO" id="GO:0019031">
    <property type="term" value="C:viral envelope"/>
    <property type="evidence" value="ECO:0007669"/>
    <property type="project" value="UniProtKB-KW"/>
</dbReference>
<organism evidence="1">
    <name type="scientific">Human immunodeficiency virus type 1</name>
    <name type="common">HIV-1</name>
    <dbReference type="NCBI Taxonomy" id="11676"/>
    <lineage>
        <taxon>Viruses</taxon>
        <taxon>Riboviria</taxon>
        <taxon>Pararnavirae</taxon>
        <taxon>Artverviricota</taxon>
        <taxon>Revtraviricetes</taxon>
        <taxon>Ortervirales</taxon>
        <taxon>Retroviridae</taxon>
        <taxon>Orthoretrovirinae</taxon>
        <taxon>Lentivirus</taxon>
        <taxon>Lentivirus humimdef1</taxon>
    </lineage>
</organism>
<dbReference type="InterPro" id="IPR036377">
    <property type="entry name" value="Gp120_core_sf"/>
</dbReference>